<dbReference type="InterPro" id="IPR018378">
    <property type="entry name" value="C-type_lectin_CS"/>
</dbReference>
<dbReference type="Proteomes" id="UP000824540">
    <property type="component" value="Unassembled WGS sequence"/>
</dbReference>
<evidence type="ECO:0000259" key="5">
    <source>
        <dbReference type="PROSITE" id="PS50041"/>
    </source>
</evidence>
<dbReference type="SMART" id="SM00034">
    <property type="entry name" value="CLECT"/>
    <property type="match status" value="1"/>
</dbReference>
<dbReference type="Pfam" id="PF00059">
    <property type="entry name" value="Lectin_C"/>
    <property type="match status" value="1"/>
</dbReference>
<dbReference type="InterPro" id="IPR001304">
    <property type="entry name" value="C-type_lectin-like"/>
</dbReference>
<dbReference type="PROSITE" id="PS50041">
    <property type="entry name" value="C_TYPE_LECTIN_2"/>
    <property type="match status" value="1"/>
</dbReference>
<feature type="domain" description="C-type lectin" evidence="5">
    <location>
        <begin position="202"/>
        <end position="314"/>
    </location>
</feature>
<keyword evidence="1" id="KW-0430">Lectin</keyword>
<dbReference type="SUPFAM" id="SSF56436">
    <property type="entry name" value="C-type lectin-like"/>
    <property type="match status" value="1"/>
</dbReference>
<evidence type="ECO:0000256" key="3">
    <source>
        <dbReference type="SAM" id="Coils"/>
    </source>
</evidence>
<evidence type="ECO:0000313" key="6">
    <source>
        <dbReference type="EMBL" id="KAG9329498.1"/>
    </source>
</evidence>
<feature type="region of interest" description="Disordered" evidence="4">
    <location>
        <begin position="1"/>
        <end position="30"/>
    </location>
</feature>
<keyword evidence="3" id="KW-0175">Coiled coil</keyword>
<feature type="compositionally biased region" description="Polar residues" evidence="4">
    <location>
        <begin position="7"/>
        <end position="18"/>
    </location>
</feature>
<dbReference type="Gene3D" id="3.10.100.10">
    <property type="entry name" value="Mannose-Binding Protein A, subunit A"/>
    <property type="match status" value="1"/>
</dbReference>
<dbReference type="Gene3D" id="1.20.5.400">
    <property type="match status" value="3"/>
</dbReference>
<feature type="coiled-coil region" evidence="3">
    <location>
        <begin position="37"/>
        <end position="190"/>
    </location>
</feature>
<dbReference type="PANTHER" id="PTHR22803">
    <property type="entry name" value="MANNOSE, PHOSPHOLIPASE, LECTIN RECEPTOR RELATED"/>
    <property type="match status" value="1"/>
</dbReference>
<proteinExistence type="predicted"/>
<evidence type="ECO:0000256" key="2">
    <source>
        <dbReference type="ARBA" id="ARBA00023157"/>
    </source>
</evidence>
<dbReference type="SUPFAM" id="SSF58100">
    <property type="entry name" value="Bacterial hemolysins"/>
    <property type="match status" value="1"/>
</dbReference>
<comment type="caution">
    <text evidence="6">The sequence shown here is derived from an EMBL/GenBank/DDBJ whole genome shotgun (WGS) entry which is preliminary data.</text>
</comment>
<dbReference type="AlphaFoldDB" id="A0A8T2MV04"/>
<sequence length="318" mass="36916">MEMSDGGNYTTLDQSPENNPEEQLSDTRVQNDTMEKYSTLSETLNQLQTNYSSLTAERDQLQTNYNSLTGERDQLQTNYNSLTGERDQLQTNYNSLTEERDQLQTNYKSLTAERDQLQTNYNSLTGERDQLQTNYKSLIAERDQLQTNYNNLTAERDQVQSSCRSVIAERDQLKTNYNSLMAERDQLQRTLVHSCSEGWLRLRSSFYYVSSERKTWSESRQYCREREADLVIINNKEEQIFLSVFYNTWIGLSDHEREGTWKWVDGTTLTTGYWRSGEPNNVGNEDCGAVHGGDNPETTWNDLPCSVETYWVCEKAAP</sequence>
<dbReference type="OrthoDB" id="10255512at2759"/>
<protein>
    <recommendedName>
        <fullName evidence="5">C-type lectin domain-containing protein</fullName>
    </recommendedName>
</protein>
<dbReference type="InterPro" id="IPR016186">
    <property type="entry name" value="C-type_lectin-like/link_sf"/>
</dbReference>
<dbReference type="GO" id="GO:0030246">
    <property type="term" value="F:carbohydrate binding"/>
    <property type="evidence" value="ECO:0007669"/>
    <property type="project" value="UniProtKB-KW"/>
</dbReference>
<gene>
    <name evidence="6" type="ORF">JZ751_004450</name>
</gene>
<dbReference type="EMBL" id="JAFBMS010001150">
    <property type="protein sequence ID" value="KAG9329498.1"/>
    <property type="molecule type" value="Genomic_DNA"/>
</dbReference>
<accession>A0A8T2MV04</accession>
<name>A0A8T2MV04_9TELE</name>
<dbReference type="CDD" id="cd03590">
    <property type="entry name" value="CLECT_DC-SIGN_like"/>
    <property type="match status" value="1"/>
</dbReference>
<evidence type="ECO:0000256" key="1">
    <source>
        <dbReference type="ARBA" id="ARBA00022734"/>
    </source>
</evidence>
<organism evidence="6 7">
    <name type="scientific">Albula glossodonta</name>
    <name type="common">roundjaw bonefish</name>
    <dbReference type="NCBI Taxonomy" id="121402"/>
    <lineage>
        <taxon>Eukaryota</taxon>
        <taxon>Metazoa</taxon>
        <taxon>Chordata</taxon>
        <taxon>Craniata</taxon>
        <taxon>Vertebrata</taxon>
        <taxon>Euteleostomi</taxon>
        <taxon>Actinopterygii</taxon>
        <taxon>Neopterygii</taxon>
        <taxon>Teleostei</taxon>
        <taxon>Albuliformes</taxon>
        <taxon>Albulidae</taxon>
        <taxon>Albula</taxon>
    </lineage>
</organism>
<dbReference type="InterPro" id="IPR050111">
    <property type="entry name" value="C-type_lectin/snaclec_domain"/>
</dbReference>
<evidence type="ECO:0000256" key="4">
    <source>
        <dbReference type="SAM" id="MobiDB-lite"/>
    </source>
</evidence>
<dbReference type="PROSITE" id="PS00615">
    <property type="entry name" value="C_TYPE_LECTIN_1"/>
    <property type="match status" value="1"/>
</dbReference>
<evidence type="ECO:0000313" key="7">
    <source>
        <dbReference type="Proteomes" id="UP000824540"/>
    </source>
</evidence>
<reference evidence="6" key="1">
    <citation type="thesis" date="2021" institute="BYU ScholarsArchive" country="Provo, UT, USA">
        <title>Applications of and Algorithms for Genome Assembly and Genomic Analyses with an Emphasis on Marine Teleosts.</title>
        <authorList>
            <person name="Pickett B.D."/>
        </authorList>
    </citation>
    <scope>NUCLEOTIDE SEQUENCE</scope>
    <source>
        <strain evidence="6">HI-2016</strain>
    </source>
</reference>
<dbReference type="InterPro" id="IPR033989">
    <property type="entry name" value="CD209-like_CTLD"/>
</dbReference>
<keyword evidence="2" id="KW-1015">Disulfide bond</keyword>
<dbReference type="InterPro" id="IPR016187">
    <property type="entry name" value="CTDL_fold"/>
</dbReference>
<keyword evidence="7" id="KW-1185">Reference proteome</keyword>